<dbReference type="PANTHER" id="PTHR47303">
    <property type="match status" value="1"/>
</dbReference>
<evidence type="ECO:0000313" key="2">
    <source>
        <dbReference type="Proteomes" id="UP000585474"/>
    </source>
</evidence>
<keyword evidence="2" id="KW-1185">Reference proteome</keyword>
<evidence type="ECO:0000313" key="1">
    <source>
        <dbReference type="EMBL" id="GFY98517.1"/>
    </source>
</evidence>
<dbReference type="AlphaFoldDB" id="A0A7J0FKT0"/>
<dbReference type="Gene3D" id="1.25.40.20">
    <property type="entry name" value="Ankyrin repeat-containing domain"/>
    <property type="match status" value="1"/>
</dbReference>
<dbReference type="SUPFAM" id="SSF48403">
    <property type="entry name" value="Ankyrin repeat"/>
    <property type="match status" value="1"/>
</dbReference>
<dbReference type="InterPro" id="IPR036770">
    <property type="entry name" value="Ankyrin_rpt-contain_sf"/>
</dbReference>
<reference evidence="1 2" key="1">
    <citation type="submission" date="2019-07" db="EMBL/GenBank/DDBJ databases">
        <title>De Novo Assembly of kiwifruit Actinidia rufa.</title>
        <authorList>
            <person name="Sugita-Konishi S."/>
            <person name="Sato K."/>
            <person name="Mori E."/>
            <person name="Abe Y."/>
            <person name="Kisaki G."/>
            <person name="Hamano K."/>
            <person name="Suezawa K."/>
            <person name="Otani M."/>
            <person name="Fukuda T."/>
            <person name="Manabe T."/>
            <person name="Gomi K."/>
            <person name="Tabuchi M."/>
            <person name="Akimitsu K."/>
            <person name="Kataoka I."/>
        </authorList>
    </citation>
    <scope>NUCLEOTIDE SEQUENCE [LARGE SCALE GENOMIC DNA]</scope>
    <source>
        <strain evidence="2">cv. Fuchu</strain>
    </source>
</reference>
<comment type="caution">
    <text evidence="1">The sequence shown here is derived from an EMBL/GenBank/DDBJ whole genome shotgun (WGS) entry which is preliminary data.</text>
</comment>
<name>A0A7J0FKT0_9ERIC</name>
<proteinExistence type="predicted"/>
<dbReference type="EMBL" id="BJWL01000012">
    <property type="protein sequence ID" value="GFY98517.1"/>
    <property type="molecule type" value="Genomic_DNA"/>
</dbReference>
<dbReference type="OrthoDB" id="1925304at2759"/>
<evidence type="ECO:0008006" key="3">
    <source>
        <dbReference type="Google" id="ProtNLM"/>
    </source>
</evidence>
<organism evidence="1 2">
    <name type="scientific">Actinidia rufa</name>
    <dbReference type="NCBI Taxonomy" id="165716"/>
    <lineage>
        <taxon>Eukaryota</taxon>
        <taxon>Viridiplantae</taxon>
        <taxon>Streptophyta</taxon>
        <taxon>Embryophyta</taxon>
        <taxon>Tracheophyta</taxon>
        <taxon>Spermatophyta</taxon>
        <taxon>Magnoliopsida</taxon>
        <taxon>eudicotyledons</taxon>
        <taxon>Gunneridae</taxon>
        <taxon>Pentapetalae</taxon>
        <taxon>asterids</taxon>
        <taxon>Ericales</taxon>
        <taxon>Actinidiaceae</taxon>
        <taxon>Actinidia</taxon>
    </lineage>
</organism>
<sequence length="148" mass="16645">MATSSDRQQENVGDNIQPDTDVEIQDEYWRYIPLVKAALEGNWDVARRFFDQDESALTAQITPSLETALHIAVGTGKALHFVRELVESMPVQALEVRDHKDDTALHTAAWVGNTAGRRCCWRRNISLCCTCAAVVIQVAGPPRRREWP</sequence>
<accession>A0A7J0FKT0</accession>
<dbReference type="Proteomes" id="UP000585474">
    <property type="component" value="Unassembled WGS sequence"/>
</dbReference>
<dbReference type="PANTHER" id="PTHR47303:SF1">
    <property type="entry name" value="NF-KAPPA-B INHIBITOR BETA"/>
    <property type="match status" value="1"/>
</dbReference>
<gene>
    <name evidence="1" type="ORF">Acr_12g0010580</name>
</gene>
<protein>
    <recommendedName>
        <fullName evidence="3">Ankyrin repeat family protein</fullName>
    </recommendedName>
</protein>